<dbReference type="GO" id="GO:0005634">
    <property type="term" value="C:nucleus"/>
    <property type="evidence" value="ECO:0007669"/>
    <property type="project" value="TreeGrafter"/>
</dbReference>
<dbReference type="Gene3D" id="3.40.50.300">
    <property type="entry name" value="P-loop containing nucleotide triphosphate hydrolases"/>
    <property type="match status" value="1"/>
</dbReference>
<comment type="similarity">
    <text evidence="1">Belongs to the SMC family. SMC5 subfamily.</text>
</comment>
<name>A0A1X7TKL4_AMPQE</name>
<dbReference type="PANTHER" id="PTHR45916">
    <property type="entry name" value="STRUCTURAL MAINTENANCE OF CHROMOSOMES PROTEIN 5"/>
    <property type="match status" value="1"/>
</dbReference>
<protein>
    <recommendedName>
        <fullName evidence="2">Structural maintenance of chromosomes protein 5</fullName>
    </recommendedName>
</protein>
<reference evidence="4" key="1">
    <citation type="submission" date="2017-05" db="UniProtKB">
        <authorList>
            <consortium name="EnsemblMetazoa"/>
        </authorList>
    </citation>
    <scope>IDENTIFICATION</scope>
</reference>
<dbReference type="InParanoid" id="A0A1X7TKL4"/>
<dbReference type="EnsemblMetazoa" id="Aqu2.1.15360_001">
    <property type="protein sequence ID" value="Aqu2.1.15360_001"/>
    <property type="gene ID" value="Aqu2.1.15360"/>
</dbReference>
<dbReference type="AlphaFoldDB" id="A0A1X7TKL4"/>
<evidence type="ECO:0000256" key="1">
    <source>
        <dbReference type="ARBA" id="ARBA00010171"/>
    </source>
</evidence>
<dbReference type="OrthoDB" id="10254973at2759"/>
<accession>A0A1X7TKL4</accession>
<evidence type="ECO:0000313" key="4">
    <source>
        <dbReference type="EnsemblMetazoa" id="Aqu2.1.15360_001"/>
    </source>
</evidence>
<dbReference type="GO" id="GO:0000724">
    <property type="term" value="P:double-strand break repair via homologous recombination"/>
    <property type="evidence" value="ECO:0007669"/>
    <property type="project" value="TreeGrafter"/>
</dbReference>
<keyword evidence="3" id="KW-0175">Coiled coil</keyword>
<evidence type="ECO:0000256" key="3">
    <source>
        <dbReference type="ARBA" id="ARBA00023054"/>
    </source>
</evidence>
<dbReference type="GO" id="GO:0003697">
    <property type="term" value="F:single-stranded DNA binding"/>
    <property type="evidence" value="ECO:0007669"/>
    <property type="project" value="TreeGrafter"/>
</dbReference>
<organism evidence="4">
    <name type="scientific">Amphimedon queenslandica</name>
    <name type="common">Sponge</name>
    <dbReference type="NCBI Taxonomy" id="400682"/>
    <lineage>
        <taxon>Eukaryota</taxon>
        <taxon>Metazoa</taxon>
        <taxon>Porifera</taxon>
        <taxon>Demospongiae</taxon>
        <taxon>Heteroscleromorpha</taxon>
        <taxon>Haplosclerida</taxon>
        <taxon>Niphatidae</taxon>
        <taxon>Amphimedon</taxon>
    </lineage>
</organism>
<proteinExistence type="inferred from homology"/>
<evidence type="ECO:0000256" key="2">
    <source>
        <dbReference type="ARBA" id="ARBA00018687"/>
    </source>
</evidence>
<sequence length="164" mass="18754">MYNIYGNLDGNAKGKKRNSFLVPVPLAEARLLGPGEDACFRHGAIRKLVLHNFLTFDNIVLEPSPQQLVGTALLKDFVKSSPAKEGYVEITINYILCLSHHRSGNHPTIRRHIFKDRNNSKWLLNGVDKREMEVKDLVKSLNIQLEKKCQFLPQVSEKIRKFLC</sequence>
<dbReference type="PANTHER" id="PTHR45916:SF1">
    <property type="entry name" value="STRUCTURAL MAINTENANCE OF CHROMOSOMES PROTEIN 5"/>
    <property type="match status" value="1"/>
</dbReference>
<dbReference type="STRING" id="400682.A0A1X7TKL4"/>
<dbReference type="InterPro" id="IPR027417">
    <property type="entry name" value="P-loop_NTPase"/>
</dbReference>
<dbReference type="GO" id="GO:0030915">
    <property type="term" value="C:Smc5-Smc6 complex"/>
    <property type="evidence" value="ECO:0007669"/>
    <property type="project" value="TreeGrafter"/>
</dbReference>